<evidence type="ECO:0000313" key="3">
    <source>
        <dbReference type="Proteomes" id="UP000660262"/>
    </source>
</evidence>
<accession>A0A830HH16</accession>
<feature type="region of interest" description="Disordered" evidence="1">
    <location>
        <begin position="392"/>
        <end position="411"/>
    </location>
</feature>
<proteinExistence type="predicted"/>
<dbReference type="EMBL" id="BNJQ01000008">
    <property type="protein sequence ID" value="GHP04609.1"/>
    <property type="molecule type" value="Genomic_DNA"/>
</dbReference>
<comment type="caution">
    <text evidence="2">The sequence shown here is derived from an EMBL/GenBank/DDBJ whole genome shotgun (WGS) entry which is preliminary data.</text>
</comment>
<reference evidence="2" key="1">
    <citation type="submission" date="2020-10" db="EMBL/GenBank/DDBJ databases">
        <title>Unveiling of a novel bifunctional photoreceptor, Dualchrome1, isolated from a cosmopolitan green alga.</title>
        <authorList>
            <person name="Suzuki S."/>
            <person name="Kawachi M."/>
        </authorList>
    </citation>
    <scope>NUCLEOTIDE SEQUENCE</scope>
    <source>
        <strain evidence="2">NIES 2893</strain>
    </source>
</reference>
<gene>
    <name evidence="2" type="ORF">PPROV_000336300</name>
</gene>
<keyword evidence="3" id="KW-1185">Reference proteome</keyword>
<evidence type="ECO:0000256" key="1">
    <source>
        <dbReference type="SAM" id="MobiDB-lite"/>
    </source>
</evidence>
<protein>
    <submittedName>
        <fullName evidence="2">Uncharacterized protein</fullName>
    </submittedName>
</protein>
<dbReference type="Proteomes" id="UP000660262">
    <property type="component" value="Unassembled WGS sequence"/>
</dbReference>
<evidence type="ECO:0000313" key="2">
    <source>
        <dbReference type="EMBL" id="GHP04609.1"/>
    </source>
</evidence>
<organism evidence="2 3">
    <name type="scientific">Pycnococcus provasolii</name>
    <dbReference type="NCBI Taxonomy" id="41880"/>
    <lineage>
        <taxon>Eukaryota</taxon>
        <taxon>Viridiplantae</taxon>
        <taxon>Chlorophyta</taxon>
        <taxon>Pseudoscourfieldiophyceae</taxon>
        <taxon>Pseudoscourfieldiales</taxon>
        <taxon>Pycnococcaceae</taxon>
        <taxon>Pycnococcus</taxon>
    </lineage>
</organism>
<sequence>MEMRTRKSMSCNPNPNPNPLRALAPQALLMGHAMRKHWMQALAIGTTLLVITSLVATRAINRHRREERPQVPEIIQLIDRQNETNHTYVETVVIDEKPTWHQPKAVTRKILPPTVTAKTTSAEKNPRLANRWTANDKDNAHWLTPFGTRVVPMLVRHRPTNKEVPAHVVGHVELHVDHRQHPEGIRSHLYAKDAVKPPHVKRTYIRNLVKAGNHEELASYLKTQLMQEAAGANTPHQGTKDNRSPYKYLSQRSMHGEVEKAVAAFVSAPPGKARNAALANALQTDEKLSTAMRDPGFRRVVGMLHGGSSIAAQKKTELSGHIAGAGVNPLALTGIEDPGARLAKVNMRATHTVSASARAHATKVMNQRGWDASSYAKSGHAIHAATNPSASALLAKPHGGTAGPAHAYTDHPKYHSQAFDVANLGKQFRQHDTRVASGLFNEHAQSQKTWTETAQKAALRG</sequence>
<dbReference type="AlphaFoldDB" id="A0A830HH16"/>
<name>A0A830HH16_9CHLO</name>